<evidence type="ECO:0000313" key="2">
    <source>
        <dbReference type="Proteomes" id="UP000050421"/>
    </source>
</evidence>
<proteinExistence type="predicted"/>
<dbReference type="PATRIC" id="fig|1305737.6.peg.1363"/>
<evidence type="ECO:0000313" key="1">
    <source>
        <dbReference type="EMBL" id="KPQ19238.1"/>
    </source>
</evidence>
<reference evidence="1 2" key="1">
    <citation type="submission" date="2015-09" db="EMBL/GenBank/DDBJ databases">
        <title>Identification and resolution of microdiversity through metagenomic sequencing of parallel consortia.</title>
        <authorList>
            <person name="Nelson W.C."/>
            <person name="Romine M.F."/>
            <person name="Lindemann S.R."/>
        </authorList>
    </citation>
    <scope>NUCLEOTIDE SEQUENCE [LARGE SCALE GENOMIC DNA]</scope>
    <source>
        <strain evidence="1">HL-49</strain>
    </source>
</reference>
<organism evidence="1 2">
    <name type="scientific">Algoriphagus marincola HL-49</name>
    <dbReference type="NCBI Taxonomy" id="1305737"/>
    <lineage>
        <taxon>Bacteria</taxon>
        <taxon>Pseudomonadati</taxon>
        <taxon>Bacteroidota</taxon>
        <taxon>Cytophagia</taxon>
        <taxon>Cytophagales</taxon>
        <taxon>Cyclobacteriaceae</taxon>
        <taxon>Algoriphagus</taxon>
    </lineage>
</organism>
<comment type="caution">
    <text evidence="1">The sequence shown here is derived from an EMBL/GenBank/DDBJ whole genome shotgun (WGS) entry which is preliminary data.</text>
</comment>
<dbReference type="AlphaFoldDB" id="A0A0P7YJZ4"/>
<protein>
    <recommendedName>
        <fullName evidence="3">Lipoprotein</fullName>
    </recommendedName>
</protein>
<dbReference type="Proteomes" id="UP000050421">
    <property type="component" value="Unassembled WGS sequence"/>
</dbReference>
<dbReference type="PROSITE" id="PS51257">
    <property type="entry name" value="PROKAR_LIPOPROTEIN"/>
    <property type="match status" value="1"/>
</dbReference>
<sequence>MKSNKTLFHFSLLLLYVVFAVSCASMKNPSLIYYTDQNNNSFTISPSSLTYQGTKIENSSSGLYSGGKDRQIKISRPIFEKIHKLAETLLLDTSNHAERREMRTAILQVGDPSAGQRVMIYPSAEREKLEELLSDILKDRE</sequence>
<accession>A0A0P7YJZ4</accession>
<name>A0A0P7YJZ4_9BACT</name>
<dbReference type="STRING" id="1305737.GCA_000526355_02804"/>
<evidence type="ECO:0008006" key="3">
    <source>
        <dbReference type="Google" id="ProtNLM"/>
    </source>
</evidence>
<dbReference type="EMBL" id="LJXT01000013">
    <property type="protein sequence ID" value="KPQ19238.1"/>
    <property type="molecule type" value="Genomic_DNA"/>
</dbReference>
<dbReference type="eggNOG" id="ENOG50317UG">
    <property type="taxonomic scope" value="Bacteria"/>
</dbReference>
<gene>
    <name evidence="1" type="ORF">HLUCCX10_03425</name>
</gene>